<keyword evidence="2" id="KW-1185">Reference proteome</keyword>
<reference evidence="1" key="1">
    <citation type="journal article" date="2014" name="Int. J. Syst. Evol. Microbiol.">
        <title>Complete genome sequence of Corynebacterium casei LMG S-19264T (=DSM 44701T), isolated from a smear-ripened cheese.</title>
        <authorList>
            <consortium name="US DOE Joint Genome Institute (JGI-PGF)"/>
            <person name="Walter F."/>
            <person name="Albersmeier A."/>
            <person name="Kalinowski J."/>
            <person name="Ruckert C."/>
        </authorList>
    </citation>
    <scope>NUCLEOTIDE SEQUENCE</scope>
    <source>
        <strain evidence="1">JCM 4122</strain>
    </source>
</reference>
<name>A0A919EH00_STRFL</name>
<comment type="caution">
    <text evidence="1">The sequence shown here is derived from an EMBL/GenBank/DDBJ whole genome shotgun (WGS) entry which is preliminary data.</text>
</comment>
<proteinExistence type="predicted"/>
<evidence type="ECO:0000313" key="1">
    <source>
        <dbReference type="EMBL" id="GHF77203.1"/>
    </source>
</evidence>
<dbReference type="EMBL" id="BNBE01000001">
    <property type="protein sequence ID" value="GHF77203.1"/>
    <property type="molecule type" value="Genomic_DNA"/>
</dbReference>
<dbReference type="RefSeq" id="WP_190040429.1">
    <property type="nucleotide sequence ID" value="NZ_BNBE01000001.1"/>
</dbReference>
<gene>
    <name evidence="1" type="ORF">GCM10017667_00610</name>
</gene>
<dbReference type="AlphaFoldDB" id="A0A919EH00"/>
<accession>A0A919EH00</accession>
<protein>
    <submittedName>
        <fullName evidence="1">Uncharacterized protein</fullName>
    </submittedName>
</protein>
<dbReference type="Proteomes" id="UP000632849">
    <property type="component" value="Unassembled WGS sequence"/>
</dbReference>
<evidence type="ECO:0000313" key="2">
    <source>
        <dbReference type="Proteomes" id="UP000632849"/>
    </source>
</evidence>
<organism evidence="1 2">
    <name type="scientific">Streptomyces filamentosus</name>
    <name type="common">Streptomyces roseosporus</name>
    <dbReference type="NCBI Taxonomy" id="67294"/>
    <lineage>
        <taxon>Bacteria</taxon>
        <taxon>Bacillati</taxon>
        <taxon>Actinomycetota</taxon>
        <taxon>Actinomycetes</taxon>
        <taxon>Kitasatosporales</taxon>
        <taxon>Streptomycetaceae</taxon>
        <taxon>Streptomyces</taxon>
    </lineage>
</organism>
<dbReference type="Pfam" id="PF19730">
    <property type="entry name" value="DUF6221"/>
    <property type="match status" value="1"/>
</dbReference>
<reference evidence="1" key="2">
    <citation type="submission" date="2020-09" db="EMBL/GenBank/DDBJ databases">
        <authorList>
            <person name="Sun Q."/>
            <person name="Ohkuma M."/>
        </authorList>
    </citation>
    <scope>NUCLEOTIDE SEQUENCE</scope>
    <source>
        <strain evidence="1">JCM 4122</strain>
    </source>
</reference>
<dbReference type="InterPro" id="IPR046193">
    <property type="entry name" value="DUF6221"/>
</dbReference>
<sequence length="156" mass="17266">MQDLVAFLRARLDEDERIARSTVPGPWSWTPKEDVWGQCGPTLVHNPGDDETEVLAGIGHDAWGLCVADGAAGHIARHDPERVLAEVEAKRKIVALHEPVILHAGGGAAHFDTTRVCRSCEPPKQFPETAYPCATLRLLASIYDGHLDYREEWRPL</sequence>